<keyword evidence="1" id="KW-0472">Membrane</keyword>
<dbReference type="RefSeq" id="WP_139456186.1">
    <property type="nucleotide sequence ID" value="NZ_VDCH01000003.1"/>
</dbReference>
<keyword evidence="1" id="KW-1133">Transmembrane helix</keyword>
<feature type="transmembrane region" description="Helical" evidence="1">
    <location>
        <begin position="45"/>
        <end position="65"/>
    </location>
</feature>
<name>A0A5C4S8N8_CHLTI</name>
<organism evidence="3 4">
    <name type="scientific">Chlorobaculum thiosulfatiphilum</name>
    <name type="common">Chlorobium limicola f.sp. thiosulfatophilum</name>
    <dbReference type="NCBI Taxonomy" id="115852"/>
    <lineage>
        <taxon>Bacteria</taxon>
        <taxon>Pseudomonadati</taxon>
        <taxon>Chlorobiota</taxon>
        <taxon>Chlorobiia</taxon>
        <taxon>Chlorobiales</taxon>
        <taxon>Chlorobiaceae</taxon>
        <taxon>Chlorobaculum</taxon>
    </lineage>
</organism>
<dbReference type="Gene3D" id="3.10.310.50">
    <property type="match status" value="1"/>
</dbReference>
<gene>
    <name evidence="3" type="ORF">FGF66_02835</name>
</gene>
<dbReference type="PANTHER" id="PTHR30373">
    <property type="entry name" value="UPF0603 PROTEIN YGCG"/>
    <property type="match status" value="1"/>
</dbReference>
<evidence type="ECO:0000313" key="4">
    <source>
        <dbReference type="Proteomes" id="UP000308271"/>
    </source>
</evidence>
<dbReference type="EMBL" id="VDCH01000003">
    <property type="protein sequence ID" value="TNJ39884.1"/>
    <property type="molecule type" value="Genomic_DNA"/>
</dbReference>
<proteinExistence type="predicted"/>
<dbReference type="OrthoDB" id="9786161at2"/>
<reference evidence="3 4" key="1">
    <citation type="submission" date="2019-05" db="EMBL/GenBank/DDBJ databases">
        <title>Draft Whole-Genome sequence of the green sulfur bacterium Chlorobaculum thiosulfatiphilum DSM 249.</title>
        <authorList>
            <person name="Meyer T.E."/>
            <person name="Kyndt J.A."/>
        </authorList>
    </citation>
    <scope>NUCLEOTIDE SEQUENCE [LARGE SCALE GENOMIC DNA]</scope>
    <source>
        <strain evidence="3 4">DSM 249</strain>
    </source>
</reference>
<dbReference type="Proteomes" id="UP000308271">
    <property type="component" value="Unassembled WGS sequence"/>
</dbReference>
<comment type="caution">
    <text evidence="3">The sequence shown here is derived from an EMBL/GenBank/DDBJ whole genome shotgun (WGS) entry which is preliminary data.</text>
</comment>
<keyword evidence="4" id="KW-1185">Reference proteome</keyword>
<protein>
    <recommendedName>
        <fullName evidence="2">TPM domain-containing protein</fullName>
    </recommendedName>
</protein>
<evidence type="ECO:0000256" key="1">
    <source>
        <dbReference type="SAM" id="Phobius"/>
    </source>
</evidence>
<keyword evidence="1" id="KW-0812">Transmembrane</keyword>
<dbReference type="PANTHER" id="PTHR30373:SF8">
    <property type="entry name" value="BLL7265 PROTEIN"/>
    <property type="match status" value="1"/>
</dbReference>
<dbReference type="InterPro" id="IPR007621">
    <property type="entry name" value="TPM_dom"/>
</dbReference>
<sequence>MKQKIQKFLSDEERRRIEETVREAEASTSGEIVVMAVGESSNYPSAIMAASGAISLVLAVGGTMLYGSESMWVFLMLFALFFIASNEAVKRFSALKRPFVSHAEIAEEVEEAAIHSFYHRKVHETRDRTGILIYISLYEHSVRVLADSGIDAVVGKQVWQGVVDTITKGIRDGRQGEAIRQAVGICGKLLSQHFPRKADDANELADSVIIG</sequence>
<dbReference type="Pfam" id="PF04536">
    <property type="entry name" value="TPM_phosphatase"/>
    <property type="match status" value="1"/>
</dbReference>
<dbReference type="AlphaFoldDB" id="A0A5C4S8N8"/>
<evidence type="ECO:0000259" key="2">
    <source>
        <dbReference type="Pfam" id="PF04536"/>
    </source>
</evidence>
<feature type="domain" description="TPM" evidence="2">
    <location>
        <begin position="107"/>
        <end position="183"/>
    </location>
</feature>
<feature type="transmembrane region" description="Helical" evidence="1">
    <location>
        <begin position="71"/>
        <end position="89"/>
    </location>
</feature>
<accession>A0A5C4S8N8</accession>
<evidence type="ECO:0000313" key="3">
    <source>
        <dbReference type="EMBL" id="TNJ39884.1"/>
    </source>
</evidence>